<dbReference type="EMBL" id="JBAMIC010002554">
    <property type="protein sequence ID" value="KAK7089205.1"/>
    <property type="molecule type" value="Genomic_DNA"/>
</dbReference>
<feature type="domain" description="C2H2-type" evidence="2">
    <location>
        <begin position="349"/>
        <end position="369"/>
    </location>
</feature>
<reference evidence="3 4" key="1">
    <citation type="submission" date="2024-02" db="EMBL/GenBank/DDBJ databases">
        <title>Chromosome-scale genome assembly of the rough periwinkle Littorina saxatilis.</title>
        <authorList>
            <person name="De Jode A."/>
            <person name="Faria R."/>
            <person name="Formenti G."/>
            <person name="Sims Y."/>
            <person name="Smith T.P."/>
            <person name="Tracey A."/>
            <person name="Wood J.M.D."/>
            <person name="Zagrodzka Z.B."/>
            <person name="Johannesson K."/>
            <person name="Butlin R.K."/>
            <person name="Leder E.H."/>
        </authorList>
    </citation>
    <scope>NUCLEOTIDE SEQUENCE [LARGE SCALE GENOMIC DNA]</scope>
    <source>
        <strain evidence="3">Snail1</strain>
        <tissue evidence="3">Muscle</tissue>
    </source>
</reference>
<name>A0AAN9ALN2_9CAEN</name>
<sequence length="575" mass="64103">MQKLEQCLGMEPGVDFSQLFLCEDDMADDTRLESWWSACLNRKEGGDPAMKGQSVYKQLVARFSLPLTTVKMFLGRQPRLQIWTQGHMVHAVGEEFGRDFTRLALFPSQLEVLEERPDEDEEDDVRILHGPPGTAKTVVLVLKGVQWLSEDCKIVFVLQTSSDGAAAGFLVSYQLRKSARRGNDSVHLITLLDVWDSYRDEWKEGGEQKLRSLVQVLRQHATTNQNKAVHILADEANCVVVSKLFKALKDPQDSYITVKLWAAGVDLEIPDDMQDKVRKLTEPLRCPPSVVAEVQQAWDLSDGKVPSFSRPTVQLVSTGPPVLVVEHYHRRCKKRHGHVTQGFDYPWRCEECGRQVAKKLLEKLHVGRHDYAAPGQGSLTFNDVFVLGSTIDCRATTTDDHNNSPAPFIRGLQSLSTFIPTRKVGEDDTETIRMLAEMSTRTSGVSETKTRGSFTDENSRAEMISTTSRDAGGSNFIIDNALIGVDGDSFKSDAEMQEASPTAATTVLQKTEKIDSSDAVTVVREENIWGLERKVIVYLDQGGNFGADGTGRLRSFSRSTSQLIWVRPAMHTANT</sequence>
<evidence type="ECO:0000256" key="1">
    <source>
        <dbReference type="SAM" id="MobiDB-lite"/>
    </source>
</evidence>
<dbReference type="AlphaFoldDB" id="A0AAN9ALN2"/>
<evidence type="ECO:0000313" key="4">
    <source>
        <dbReference type="Proteomes" id="UP001374579"/>
    </source>
</evidence>
<accession>A0AAN9ALN2</accession>
<dbReference type="InterPro" id="IPR013087">
    <property type="entry name" value="Znf_C2H2_type"/>
</dbReference>
<feature type="compositionally biased region" description="Polar residues" evidence="1">
    <location>
        <begin position="439"/>
        <end position="456"/>
    </location>
</feature>
<evidence type="ECO:0000313" key="3">
    <source>
        <dbReference type="EMBL" id="KAK7089205.1"/>
    </source>
</evidence>
<comment type="caution">
    <text evidence="3">The sequence shown here is derived from an EMBL/GenBank/DDBJ whole genome shotgun (WGS) entry which is preliminary data.</text>
</comment>
<keyword evidence="4" id="KW-1185">Reference proteome</keyword>
<evidence type="ECO:0000259" key="2">
    <source>
        <dbReference type="PROSITE" id="PS00028"/>
    </source>
</evidence>
<organism evidence="3 4">
    <name type="scientific">Littorina saxatilis</name>
    <dbReference type="NCBI Taxonomy" id="31220"/>
    <lineage>
        <taxon>Eukaryota</taxon>
        <taxon>Metazoa</taxon>
        <taxon>Spiralia</taxon>
        <taxon>Lophotrochozoa</taxon>
        <taxon>Mollusca</taxon>
        <taxon>Gastropoda</taxon>
        <taxon>Caenogastropoda</taxon>
        <taxon>Littorinimorpha</taxon>
        <taxon>Littorinoidea</taxon>
        <taxon>Littorinidae</taxon>
        <taxon>Littorina</taxon>
    </lineage>
</organism>
<dbReference type="PROSITE" id="PS00028">
    <property type="entry name" value="ZINC_FINGER_C2H2_1"/>
    <property type="match status" value="1"/>
</dbReference>
<gene>
    <name evidence="3" type="ORF">V1264_025023</name>
</gene>
<feature type="region of interest" description="Disordered" evidence="1">
    <location>
        <begin position="438"/>
        <end position="458"/>
    </location>
</feature>
<dbReference type="Proteomes" id="UP001374579">
    <property type="component" value="Unassembled WGS sequence"/>
</dbReference>
<proteinExistence type="predicted"/>
<protein>
    <recommendedName>
        <fullName evidence="2">C2H2-type domain-containing protein</fullName>
    </recommendedName>
</protein>